<dbReference type="InterPro" id="IPR014756">
    <property type="entry name" value="Ig_E-set"/>
</dbReference>
<evidence type="ECO:0000259" key="11">
    <source>
        <dbReference type="SMART" id="SM00737"/>
    </source>
</evidence>
<accession>A0ABQ9V530</accession>
<gene>
    <name evidence="12" type="ORF">P7K49_018314</name>
</gene>
<dbReference type="CDD" id="cd00916">
    <property type="entry name" value="Npc2_like"/>
    <property type="match status" value="1"/>
</dbReference>
<protein>
    <recommendedName>
        <fullName evidence="3">NPC intracellular cholesterol transporter 2</fullName>
    </recommendedName>
    <alternativeName>
        <fullName evidence="7">Epididymal secretory protein E1</fullName>
    </alternativeName>
</protein>
<sequence>MSFLAATFLLLVFSAAAQAEPVHFLDCGSVDGVIKEVNVSPCPTQPCQLSKGQSYSVNVTFTSNIQSKSSKAVVHGILMGVLVPFPIPEPDGCKSGINCPIQKDKTYSYLNKLPVKSEYPSIKLVVEWQLQDDANRSLFCWRIPVQIPYATKCLKEAVKVNITWLNNRKTQSDLDYALERLSKPLPGASESKSLASEKKEREMPPELRLLNRTIERFPRICGEVFTFGSTSLSLLIAPAEARSHEGGSVAASCIRLPLGEREKAVRLMQLSLPIRRSLQSLADPLSFPSEPAKA</sequence>
<dbReference type="InterPro" id="IPR033916">
    <property type="entry name" value="ML_Npc2-like"/>
</dbReference>
<evidence type="ECO:0000313" key="13">
    <source>
        <dbReference type="Proteomes" id="UP001266305"/>
    </source>
</evidence>
<dbReference type="SMART" id="SM00737">
    <property type="entry name" value="ML"/>
    <property type="match status" value="1"/>
</dbReference>
<keyword evidence="6" id="KW-1015">Disulfide bond</keyword>
<comment type="function">
    <text evidence="8">Intracellular cholesterol transporter which acts in concert with NPC1 and plays an important role in the egress of cholesterol from the lysosomal compartment. Unesterified cholesterol that has been released from LDLs in the lumen of the late endosomes/lysosomes is transferred by NPC2 to the cholesterol-binding pocket in the N-terminal domain of NPC1. May bind and mobilize cholesterol that is associated with membranes. NPC2 binds cholesterol with a 1:1 stoichiometry. Can bind a variety of sterols, including lathosterol, desmosterol and the plant sterols stigmasterol and beta-sitosterol. The secreted form of NCP2 regulates biliary cholesterol secretion via stimulation of ABCG5/ABCG8-mediated cholesterol transport.</text>
</comment>
<evidence type="ECO:0000313" key="12">
    <source>
        <dbReference type="EMBL" id="KAK2104458.1"/>
    </source>
</evidence>
<proteinExistence type="inferred from homology"/>
<evidence type="ECO:0000256" key="7">
    <source>
        <dbReference type="ARBA" id="ARBA00032516"/>
    </source>
</evidence>
<name>A0ABQ9V530_SAGOE</name>
<evidence type="ECO:0000256" key="2">
    <source>
        <dbReference type="ARBA" id="ARBA00006370"/>
    </source>
</evidence>
<keyword evidence="13" id="KW-1185">Reference proteome</keyword>
<evidence type="ECO:0000256" key="4">
    <source>
        <dbReference type="ARBA" id="ARBA00022525"/>
    </source>
</evidence>
<evidence type="ECO:0000256" key="5">
    <source>
        <dbReference type="ARBA" id="ARBA00022729"/>
    </source>
</evidence>
<evidence type="ECO:0000256" key="3">
    <source>
        <dbReference type="ARBA" id="ARBA00021477"/>
    </source>
</evidence>
<dbReference type="Pfam" id="PF02221">
    <property type="entry name" value="E1_DerP2_DerF2"/>
    <property type="match status" value="1"/>
</dbReference>
<evidence type="ECO:0000256" key="10">
    <source>
        <dbReference type="SAM" id="SignalP"/>
    </source>
</evidence>
<dbReference type="PANTHER" id="PTHR11306">
    <property type="entry name" value="NIEMANN PICK TYPE C2 PROTEIN NPC2-RELATED"/>
    <property type="match status" value="1"/>
</dbReference>
<organism evidence="12 13">
    <name type="scientific">Saguinus oedipus</name>
    <name type="common">Cotton-top tamarin</name>
    <name type="synonym">Oedipomidas oedipus</name>
    <dbReference type="NCBI Taxonomy" id="9490"/>
    <lineage>
        <taxon>Eukaryota</taxon>
        <taxon>Metazoa</taxon>
        <taxon>Chordata</taxon>
        <taxon>Craniata</taxon>
        <taxon>Vertebrata</taxon>
        <taxon>Euteleostomi</taxon>
        <taxon>Mammalia</taxon>
        <taxon>Eutheria</taxon>
        <taxon>Euarchontoglires</taxon>
        <taxon>Primates</taxon>
        <taxon>Haplorrhini</taxon>
        <taxon>Platyrrhini</taxon>
        <taxon>Cebidae</taxon>
        <taxon>Callitrichinae</taxon>
        <taxon>Saguinus</taxon>
    </lineage>
</organism>
<comment type="similarity">
    <text evidence="2">Belongs to the NPC2 family.</text>
</comment>
<reference evidence="12 13" key="1">
    <citation type="submission" date="2023-05" db="EMBL/GenBank/DDBJ databases">
        <title>B98-5 Cell Line De Novo Hybrid Assembly: An Optical Mapping Approach.</title>
        <authorList>
            <person name="Kananen K."/>
            <person name="Auerbach J.A."/>
            <person name="Kautto E."/>
            <person name="Blachly J.S."/>
        </authorList>
    </citation>
    <scope>NUCLEOTIDE SEQUENCE [LARGE SCALE GENOMIC DNA]</scope>
    <source>
        <strain evidence="12">B95-8</strain>
        <tissue evidence="12">Cell line</tissue>
    </source>
</reference>
<comment type="subcellular location">
    <subcellularLocation>
        <location evidence="1">Secreted</location>
    </subcellularLocation>
</comment>
<feature type="signal peptide" evidence="10">
    <location>
        <begin position="1"/>
        <end position="19"/>
    </location>
</feature>
<keyword evidence="4" id="KW-0964">Secreted</keyword>
<dbReference type="EMBL" id="JASSZA010000008">
    <property type="protein sequence ID" value="KAK2104458.1"/>
    <property type="molecule type" value="Genomic_DNA"/>
</dbReference>
<dbReference type="SUPFAM" id="SSF81296">
    <property type="entry name" value="E set domains"/>
    <property type="match status" value="1"/>
</dbReference>
<evidence type="ECO:0000256" key="8">
    <source>
        <dbReference type="ARBA" id="ARBA00045538"/>
    </source>
</evidence>
<comment type="subunit">
    <text evidence="9">Interacts with NPC1 (via the second lumenal domain) in a cholestrol-dependent manner. Interacts with NUS1/NgBR, the interaction stabilizes NCP2 and regulates cholesterol trafficking. Interacts with DHDDS. Interacts with NEDD4L (via C2 domain). Interacts with NPC1L1.</text>
</comment>
<dbReference type="Proteomes" id="UP001266305">
    <property type="component" value="Unassembled WGS sequence"/>
</dbReference>
<evidence type="ECO:0000256" key="9">
    <source>
        <dbReference type="ARBA" id="ARBA00046531"/>
    </source>
</evidence>
<evidence type="ECO:0000256" key="6">
    <source>
        <dbReference type="ARBA" id="ARBA00023157"/>
    </source>
</evidence>
<feature type="chain" id="PRO_5047089741" description="NPC intracellular cholesterol transporter 2" evidence="10">
    <location>
        <begin position="20"/>
        <end position="294"/>
    </location>
</feature>
<comment type="caution">
    <text evidence="12">The sequence shown here is derived from an EMBL/GenBank/DDBJ whole genome shotgun (WGS) entry which is preliminary data.</text>
</comment>
<dbReference type="Gene3D" id="2.60.40.770">
    <property type="match status" value="1"/>
</dbReference>
<evidence type="ECO:0000256" key="1">
    <source>
        <dbReference type="ARBA" id="ARBA00004613"/>
    </source>
</evidence>
<keyword evidence="5 10" id="KW-0732">Signal</keyword>
<dbReference type="InterPro" id="IPR003172">
    <property type="entry name" value="ML_dom"/>
</dbReference>
<dbReference type="PANTHER" id="PTHR11306:SF68">
    <property type="entry name" value="NPC INTRACELLULAR CHOLESTEROL TRANSPORTER 2"/>
    <property type="match status" value="1"/>
</dbReference>
<feature type="domain" description="MD-2-related lipid-recognition" evidence="11">
    <location>
        <begin position="24"/>
        <end position="145"/>
    </location>
</feature>
<dbReference type="InterPro" id="IPR039670">
    <property type="entry name" value="NPC2-like"/>
</dbReference>